<gene>
    <name evidence="9" type="ORF">D9619_004497</name>
</gene>
<evidence type="ECO:0000313" key="9">
    <source>
        <dbReference type="EMBL" id="KAF5326705.1"/>
    </source>
</evidence>
<feature type="compositionally biased region" description="Polar residues" evidence="6">
    <location>
        <begin position="269"/>
        <end position="279"/>
    </location>
</feature>
<evidence type="ECO:0000256" key="4">
    <source>
        <dbReference type="ARBA" id="ARBA00023136"/>
    </source>
</evidence>
<dbReference type="Proteomes" id="UP000567179">
    <property type="component" value="Unassembled WGS sequence"/>
</dbReference>
<feature type="transmembrane region" description="Helical" evidence="7">
    <location>
        <begin position="6"/>
        <end position="29"/>
    </location>
</feature>
<evidence type="ECO:0000259" key="8">
    <source>
        <dbReference type="Pfam" id="PF20684"/>
    </source>
</evidence>
<feature type="transmembrane region" description="Helical" evidence="7">
    <location>
        <begin position="162"/>
        <end position="182"/>
    </location>
</feature>
<keyword evidence="2 7" id="KW-0812">Transmembrane</keyword>
<dbReference type="PANTHER" id="PTHR33048:SF47">
    <property type="entry name" value="INTEGRAL MEMBRANE PROTEIN-RELATED"/>
    <property type="match status" value="1"/>
</dbReference>
<feature type="region of interest" description="Disordered" evidence="6">
    <location>
        <begin position="453"/>
        <end position="498"/>
    </location>
</feature>
<keyword evidence="10" id="KW-1185">Reference proteome</keyword>
<dbReference type="AlphaFoldDB" id="A0A8H5BNL0"/>
<proteinExistence type="inferred from homology"/>
<comment type="subcellular location">
    <subcellularLocation>
        <location evidence="1">Membrane</location>
        <topology evidence="1">Multi-pass membrane protein</topology>
    </subcellularLocation>
</comment>
<evidence type="ECO:0000256" key="7">
    <source>
        <dbReference type="SAM" id="Phobius"/>
    </source>
</evidence>
<dbReference type="InterPro" id="IPR052337">
    <property type="entry name" value="SAT4-like"/>
</dbReference>
<evidence type="ECO:0000256" key="1">
    <source>
        <dbReference type="ARBA" id="ARBA00004141"/>
    </source>
</evidence>
<feature type="compositionally biased region" description="Polar residues" evidence="6">
    <location>
        <begin position="483"/>
        <end position="498"/>
    </location>
</feature>
<keyword evidence="4 7" id="KW-0472">Membrane</keyword>
<feature type="compositionally biased region" description="Polar residues" evidence="6">
    <location>
        <begin position="302"/>
        <end position="314"/>
    </location>
</feature>
<evidence type="ECO:0000313" key="10">
    <source>
        <dbReference type="Proteomes" id="UP000567179"/>
    </source>
</evidence>
<evidence type="ECO:0000256" key="3">
    <source>
        <dbReference type="ARBA" id="ARBA00022989"/>
    </source>
</evidence>
<accession>A0A8H5BNL0</accession>
<dbReference type="InterPro" id="IPR049326">
    <property type="entry name" value="Rhodopsin_dom_fungi"/>
</dbReference>
<keyword evidence="3 7" id="KW-1133">Transmembrane helix</keyword>
<feature type="transmembrane region" description="Helical" evidence="7">
    <location>
        <begin position="117"/>
        <end position="138"/>
    </location>
</feature>
<feature type="transmembrane region" description="Helical" evidence="7">
    <location>
        <begin position="41"/>
        <end position="62"/>
    </location>
</feature>
<dbReference type="OrthoDB" id="3229610at2759"/>
<feature type="transmembrane region" description="Helical" evidence="7">
    <location>
        <begin position="82"/>
        <end position="105"/>
    </location>
</feature>
<comment type="caution">
    <text evidence="9">The sequence shown here is derived from an EMBL/GenBank/DDBJ whole genome shotgun (WGS) entry which is preliminary data.</text>
</comment>
<dbReference type="EMBL" id="JAACJJ010000014">
    <property type="protein sequence ID" value="KAF5326705.1"/>
    <property type="molecule type" value="Genomic_DNA"/>
</dbReference>
<feature type="compositionally biased region" description="Polar residues" evidence="6">
    <location>
        <begin position="558"/>
        <end position="577"/>
    </location>
</feature>
<feature type="compositionally biased region" description="Polar residues" evidence="6">
    <location>
        <begin position="531"/>
        <end position="541"/>
    </location>
</feature>
<evidence type="ECO:0000256" key="6">
    <source>
        <dbReference type="SAM" id="MobiDB-lite"/>
    </source>
</evidence>
<dbReference type="Pfam" id="PF20684">
    <property type="entry name" value="Fung_rhodopsin"/>
    <property type="match status" value="1"/>
</dbReference>
<comment type="similarity">
    <text evidence="5">Belongs to the SAT4 family.</text>
</comment>
<feature type="compositionally biased region" description="Basic and acidic residues" evidence="6">
    <location>
        <begin position="456"/>
        <end position="482"/>
    </location>
</feature>
<name>A0A8H5BNL0_9AGAR</name>
<feature type="region of interest" description="Disordered" evidence="6">
    <location>
        <begin position="269"/>
        <end position="288"/>
    </location>
</feature>
<feature type="compositionally biased region" description="Polar residues" evidence="6">
    <location>
        <begin position="585"/>
        <end position="594"/>
    </location>
</feature>
<reference evidence="9 10" key="1">
    <citation type="journal article" date="2020" name="ISME J.">
        <title>Uncovering the hidden diversity of litter-decomposition mechanisms in mushroom-forming fungi.</title>
        <authorList>
            <person name="Floudas D."/>
            <person name="Bentzer J."/>
            <person name="Ahren D."/>
            <person name="Johansson T."/>
            <person name="Persson P."/>
            <person name="Tunlid A."/>
        </authorList>
    </citation>
    <scope>NUCLEOTIDE SEQUENCE [LARGE SCALE GENOMIC DNA]</scope>
    <source>
        <strain evidence="9 10">CBS 101986</strain>
    </source>
</reference>
<evidence type="ECO:0000256" key="5">
    <source>
        <dbReference type="ARBA" id="ARBA00038359"/>
    </source>
</evidence>
<feature type="compositionally biased region" description="Low complexity" evidence="6">
    <location>
        <begin position="518"/>
        <end position="530"/>
    </location>
</feature>
<feature type="region of interest" description="Disordered" evidence="6">
    <location>
        <begin position="342"/>
        <end position="369"/>
    </location>
</feature>
<feature type="region of interest" description="Disordered" evidence="6">
    <location>
        <begin position="294"/>
        <end position="315"/>
    </location>
</feature>
<feature type="transmembrane region" description="Helical" evidence="7">
    <location>
        <begin position="237"/>
        <end position="259"/>
    </location>
</feature>
<protein>
    <recommendedName>
        <fullName evidence="8">Rhodopsin domain-containing protein</fullName>
    </recommendedName>
</protein>
<feature type="compositionally biased region" description="Polar residues" evidence="6">
    <location>
        <begin position="345"/>
        <end position="356"/>
    </location>
</feature>
<feature type="domain" description="Rhodopsin" evidence="8">
    <location>
        <begin position="29"/>
        <end position="206"/>
    </location>
</feature>
<organism evidence="9 10">
    <name type="scientific">Psilocybe cf. subviscida</name>
    <dbReference type="NCBI Taxonomy" id="2480587"/>
    <lineage>
        <taxon>Eukaryota</taxon>
        <taxon>Fungi</taxon>
        <taxon>Dikarya</taxon>
        <taxon>Basidiomycota</taxon>
        <taxon>Agaricomycotina</taxon>
        <taxon>Agaricomycetes</taxon>
        <taxon>Agaricomycetidae</taxon>
        <taxon>Agaricales</taxon>
        <taxon>Agaricineae</taxon>
        <taxon>Strophariaceae</taxon>
        <taxon>Psilocybe</taxon>
    </lineage>
</organism>
<sequence length="594" mass="66341">MLELPYQSYVAWRTCITVFHAVAILSTLIRIRTRYKSRQMWLDDYLVMIPMAADFVFCISPWAIPSLTPDPRKTGYFDLDKLWATLLLCYIIIWFSRICFMFSLARIFPPGNPTRSLIFALVFLFALLFSCAALLLAFHCEPFNSADRHCVKFLGPDPATKYTYAADAISDIIMIITPLAVLWRVKLPKLEKRVILAALLGGIMTLLLFVILIFFTYGPVHKYGLPYTIVTTMISNLVAAASLLSSNALVVVTTIYRVYRRKIGQARSSETITDNSSAPTGRAPSSAPAFDLEKTKEDANHRSPQTSYSPTLDTTFYGATDSEGSAAPLSMFTLTQITMEDYDSQHSPPDSTNPRSRLSELPDSSARGASVPFQSHELAASLFFEATTQRSSLLASPTISTIQAQKTGHLNRYPPPVIMILEIAPQSYVAWRTSLLSSNALVIVTTTFREYRRRQTRSEEAELGREALKPKSELSSTRRTDPSQESGTSFELENTNQNTNHRTLASYTFYYIHSSRGRSAGSRSADRSPSQTPSPAYSLTDISMEEFDSQNRPPDLYYSSQLSDASFTPNQQCQQPAPLNHCPPHSSTQSARVV</sequence>
<evidence type="ECO:0000256" key="2">
    <source>
        <dbReference type="ARBA" id="ARBA00022692"/>
    </source>
</evidence>
<feature type="region of interest" description="Disordered" evidence="6">
    <location>
        <begin position="518"/>
        <end position="594"/>
    </location>
</feature>
<feature type="transmembrane region" description="Helical" evidence="7">
    <location>
        <begin position="194"/>
        <end position="217"/>
    </location>
</feature>
<dbReference type="GO" id="GO:0016020">
    <property type="term" value="C:membrane"/>
    <property type="evidence" value="ECO:0007669"/>
    <property type="project" value="UniProtKB-SubCell"/>
</dbReference>
<dbReference type="PANTHER" id="PTHR33048">
    <property type="entry name" value="PTH11-LIKE INTEGRAL MEMBRANE PROTEIN (AFU_ORTHOLOGUE AFUA_5G11245)"/>
    <property type="match status" value="1"/>
</dbReference>